<keyword evidence="5" id="KW-0479">Metal-binding</keyword>
<dbReference type="GO" id="GO:0005524">
    <property type="term" value="F:ATP binding"/>
    <property type="evidence" value="ECO:0007669"/>
    <property type="project" value="UniProtKB-KW"/>
</dbReference>
<accession>A0A2T5FTD9</accession>
<evidence type="ECO:0000256" key="1">
    <source>
        <dbReference type="ARBA" id="ARBA00001946"/>
    </source>
</evidence>
<gene>
    <name evidence="11" type="ORF">CLG96_17410</name>
</gene>
<dbReference type="PANTHER" id="PTHR11136">
    <property type="entry name" value="FOLYLPOLYGLUTAMATE SYNTHASE-RELATED"/>
    <property type="match status" value="1"/>
</dbReference>
<dbReference type="SUPFAM" id="SSF53244">
    <property type="entry name" value="MurD-like peptide ligases, peptide-binding domain"/>
    <property type="match status" value="1"/>
</dbReference>
<keyword evidence="4 10" id="KW-0436">Ligase</keyword>
<evidence type="ECO:0000313" key="12">
    <source>
        <dbReference type="Proteomes" id="UP000244162"/>
    </source>
</evidence>
<comment type="cofactor">
    <cofactor evidence="1">
        <name>Mg(2+)</name>
        <dbReference type="ChEBI" id="CHEBI:18420"/>
    </cofactor>
</comment>
<dbReference type="OrthoDB" id="9809356at2"/>
<dbReference type="GO" id="GO:0008841">
    <property type="term" value="F:dihydrofolate synthase activity"/>
    <property type="evidence" value="ECO:0007669"/>
    <property type="project" value="TreeGrafter"/>
</dbReference>
<comment type="similarity">
    <text evidence="2 10">Belongs to the folylpolyglutamate synthase family.</text>
</comment>
<comment type="catalytic activity">
    <reaction evidence="9">
        <text>(6S)-5,6,7,8-tetrahydrofolyl-(gamma-L-Glu)(n) + L-glutamate + ATP = (6S)-5,6,7,8-tetrahydrofolyl-(gamma-L-Glu)(n+1) + ADP + phosphate + H(+)</text>
        <dbReference type="Rhea" id="RHEA:10580"/>
        <dbReference type="Rhea" id="RHEA-COMP:14738"/>
        <dbReference type="Rhea" id="RHEA-COMP:14740"/>
        <dbReference type="ChEBI" id="CHEBI:15378"/>
        <dbReference type="ChEBI" id="CHEBI:29985"/>
        <dbReference type="ChEBI" id="CHEBI:30616"/>
        <dbReference type="ChEBI" id="CHEBI:43474"/>
        <dbReference type="ChEBI" id="CHEBI:141005"/>
        <dbReference type="ChEBI" id="CHEBI:456216"/>
        <dbReference type="EC" id="6.3.2.17"/>
    </reaction>
</comment>
<dbReference type="SUPFAM" id="SSF53623">
    <property type="entry name" value="MurD-like peptide ligases, catalytic domain"/>
    <property type="match status" value="1"/>
</dbReference>
<protein>
    <recommendedName>
        <fullName evidence="3">tetrahydrofolate synthase</fullName>
        <ecNumber evidence="3">6.3.2.17</ecNumber>
    </recommendedName>
</protein>
<dbReference type="InterPro" id="IPR036615">
    <property type="entry name" value="Mur_ligase_C_dom_sf"/>
</dbReference>
<evidence type="ECO:0000256" key="8">
    <source>
        <dbReference type="ARBA" id="ARBA00022842"/>
    </source>
</evidence>
<dbReference type="RefSeq" id="WP_107969968.1">
    <property type="nucleotide sequence ID" value="NZ_NWBU01000018.1"/>
</dbReference>
<dbReference type="PIRSF" id="PIRSF001563">
    <property type="entry name" value="Folylpolyglu_synth"/>
    <property type="match status" value="1"/>
</dbReference>
<reference evidence="11 12" key="1">
    <citation type="submission" date="2017-09" db="EMBL/GenBank/DDBJ databases">
        <title>Sphingomonas panjinensis sp.nov., isolated from oil-contaminated soil.</title>
        <authorList>
            <person name="Wang L."/>
            <person name="Chen L."/>
        </authorList>
    </citation>
    <scope>NUCLEOTIDE SEQUENCE [LARGE SCALE GENOMIC DNA]</scope>
    <source>
        <strain evidence="11 12">FW-11</strain>
    </source>
</reference>
<evidence type="ECO:0000256" key="10">
    <source>
        <dbReference type="PIRNR" id="PIRNR001563"/>
    </source>
</evidence>
<dbReference type="InterPro" id="IPR018109">
    <property type="entry name" value="Folylpolyglutamate_synth_CS"/>
</dbReference>
<dbReference type="InterPro" id="IPR001645">
    <property type="entry name" value="Folylpolyglutamate_synth"/>
</dbReference>
<dbReference type="Gene3D" id="3.40.1190.10">
    <property type="entry name" value="Mur-like, catalytic domain"/>
    <property type="match status" value="1"/>
</dbReference>
<comment type="caution">
    <text evidence="11">The sequence shown here is derived from an EMBL/GenBank/DDBJ whole genome shotgun (WGS) entry which is preliminary data.</text>
</comment>
<evidence type="ECO:0000256" key="3">
    <source>
        <dbReference type="ARBA" id="ARBA00013025"/>
    </source>
</evidence>
<evidence type="ECO:0000256" key="5">
    <source>
        <dbReference type="ARBA" id="ARBA00022723"/>
    </source>
</evidence>
<dbReference type="GO" id="GO:0004326">
    <property type="term" value="F:tetrahydrofolylpolyglutamate synthase activity"/>
    <property type="evidence" value="ECO:0007669"/>
    <property type="project" value="UniProtKB-EC"/>
</dbReference>
<dbReference type="GO" id="GO:0005737">
    <property type="term" value="C:cytoplasm"/>
    <property type="evidence" value="ECO:0007669"/>
    <property type="project" value="TreeGrafter"/>
</dbReference>
<evidence type="ECO:0000256" key="4">
    <source>
        <dbReference type="ARBA" id="ARBA00022598"/>
    </source>
</evidence>
<proteinExistence type="inferred from homology"/>
<dbReference type="GO" id="GO:0046872">
    <property type="term" value="F:metal ion binding"/>
    <property type="evidence" value="ECO:0007669"/>
    <property type="project" value="UniProtKB-KW"/>
</dbReference>
<keyword evidence="8" id="KW-0460">Magnesium</keyword>
<evidence type="ECO:0000313" key="11">
    <source>
        <dbReference type="EMBL" id="PTQ07332.1"/>
    </source>
</evidence>
<keyword evidence="7 10" id="KW-0067">ATP-binding</keyword>
<dbReference type="AlphaFoldDB" id="A0A2T5FTD9"/>
<dbReference type="Gene3D" id="3.90.190.20">
    <property type="entry name" value="Mur ligase, C-terminal domain"/>
    <property type="match status" value="1"/>
</dbReference>
<evidence type="ECO:0000256" key="7">
    <source>
        <dbReference type="ARBA" id="ARBA00022840"/>
    </source>
</evidence>
<dbReference type="PANTHER" id="PTHR11136:SF0">
    <property type="entry name" value="DIHYDROFOLATE SYNTHETASE-RELATED"/>
    <property type="match status" value="1"/>
</dbReference>
<keyword evidence="12" id="KW-1185">Reference proteome</keyword>
<dbReference type="EMBL" id="NWBU01000018">
    <property type="protein sequence ID" value="PTQ07332.1"/>
    <property type="molecule type" value="Genomic_DNA"/>
</dbReference>
<evidence type="ECO:0000256" key="6">
    <source>
        <dbReference type="ARBA" id="ARBA00022741"/>
    </source>
</evidence>
<evidence type="ECO:0000256" key="2">
    <source>
        <dbReference type="ARBA" id="ARBA00008276"/>
    </source>
</evidence>
<dbReference type="FunFam" id="3.40.1190.10:FF:000011">
    <property type="entry name" value="Folylpolyglutamate synthase/dihydrofolate synthase"/>
    <property type="match status" value="1"/>
</dbReference>
<dbReference type="EC" id="6.3.2.17" evidence="3"/>
<sequence length="442" mass="46484">MPDHAVSADPAVQRQLDRLATLSPGADILGLDRIARLLDRLGNPQNDLPPVFHVAGTNGKGSTCAYLRAAMEAAGLHVHVYTSPHLVRFNERIRLAGRLIEDEMLAQLLEEVLDAGADIGASFFEVTTAAAFLAFTRVPANACVIEVGLGGRLDATNIIPAPVVCGIAQLGLDHQAFLGDRLEDIAAEKAGIAKPGVPLVTQHYPAAVAQRIGQLVSQVGAPWLAKGGAWDVAAYRQRLHYRDAEDKLDLPLPRLAGVHQAANAGLAIAMLRHQRAVTVPVSAIRAGLGWAEWPARLQHLTSGALVDLLPAGAELWLDGGHNPAAARAIADFFRGHVPAGRPFHIIAGLLENKDPVGLFKPFAGRSATVHAVPVPGHAHHRPAMLAVTARATGLSATVAANPAEALTMIARHADRAEPPVVLILGSLYLAGTVLADNGTPPD</sequence>
<dbReference type="Proteomes" id="UP000244162">
    <property type="component" value="Unassembled WGS sequence"/>
</dbReference>
<evidence type="ECO:0000256" key="9">
    <source>
        <dbReference type="ARBA" id="ARBA00047493"/>
    </source>
</evidence>
<dbReference type="NCBIfam" id="TIGR01499">
    <property type="entry name" value="folC"/>
    <property type="match status" value="1"/>
</dbReference>
<keyword evidence="6 10" id="KW-0547">Nucleotide-binding</keyword>
<name>A0A2T5FTD9_9SPHN</name>
<dbReference type="PROSITE" id="PS01012">
    <property type="entry name" value="FOLYLPOLYGLU_SYNT_2"/>
    <property type="match status" value="1"/>
</dbReference>
<organism evidence="11 12">
    <name type="scientific">Sphingomonas oleivorans</name>
    <dbReference type="NCBI Taxonomy" id="1735121"/>
    <lineage>
        <taxon>Bacteria</taxon>
        <taxon>Pseudomonadati</taxon>
        <taxon>Pseudomonadota</taxon>
        <taxon>Alphaproteobacteria</taxon>
        <taxon>Sphingomonadales</taxon>
        <taxon>Sphingomonadaceae</taxon>
        <taxon>Sphingomonas</taxon>
    </lineage>
</organism>
<dbReference type="InterPro" id="IPR036565">
    <property type="entry name" value="Mur-like_cat_sf"/>
</dbReference>